<reference evidence="2" key="1">
    <citation type="journal article" date="2019" name="Int. J. Syst. Evol. Microbiol.">
        <title>The Global Catalogue of Microorganisms (GCM) 10K type strain sequencing project: providing services to taxonomists for standard genome sequencing and annotation.</title>
        <authorList>
            <consortium name="The Broad Institute Genomics Platform"/>
            <consortium name="The Broad Institute Genome Sequencing Center for Infectious Disease"/>
            <person name="Wu L."/>
            <person name="Ma J."/>
        </authorList>
    </citation>
    <scope>NUCLEOTIDE SEQUENCE [LARGE SCALE GENOMIC DNA]</scope>
    <source>
        <strain evidence="2">JCM 18019</strain>
    </source>
</reference>
<organism evidence="1 2">
    <name type="scientific">Chryseobacterium ginsengisoli</name>
    <dbReference type="NCBI Taxonomy" id="363853"/>
    <lineage>
        <taxon>Bacteria</taxon>
        <taxon>Pseudomonadati</taxon>
        <taxon>Bacteroidota</taxon>
        <taxon>Flavobacteriia</taxon>
        <taxon>Flavobacteriales</taxon>
        <taxon>Weeksellaceae</taxon>
        <taxon>Chryseobacterium group</taxon>
        <taxon>Chryseobacterium</taxon>
    </lineage>
</organism>
<sequence>MKKIIGIFLLLIFFSCEKEKTEFIQSKAVGNLFLIKNPPKSDSLLKNIIKDFLIKNPQEYSPEKIGHLDFYNYTSNTKDFIEEERPGGYFREYLDYYPEDELAAFIISKCKNDTLKKVGRFHFYGLKGSNDGQKEIDTIIYKCK</sequence>
<dbReference type="PROSITE" id="PS51257">
    <property type="entry name" value="PROKAR_LIPOPROTEIN"/>
    <property type="match status" value="1"/>
</dbReference>
<dbReference type="RefSeq" id="WP_345203444.1">
    <property type="nucleotide sequence ID" value="NZ_BAABHX010000003.1"/>
</dbReference>
<proteinExistence type="predicted"/>
<dbReference type="EMBL" id="BAABHX010000003">
    <property type="protein sequence ID" value="GAA5092370.1"/>
    <property type="molecule type" value="Genomic_DNA"/>
</dbReference>
<protein>
    <recommendedName>
        <fullName evidence="3">Lipoprotein</fullName>
    </recommendedName>
</protein>
<evidence type="ECO:0000313" key="1">
    <source>
        <dbReference type="EMBL" id="GAA5092370.1"/>
    </source>
</evidence>
<keyword evidence="2" id="KW-1185">Reference proteome</keyword>
<dbReference type="Proteomes" id="UP001500353">
    <property type="component" value="Unassembled WGS sequence"/>
</dbReference>
<evidence type="ECO:0008006" key="3">
    <source>
        <dbReference type="Google" id="ProtNLM"/>
    </source>
</evidence>
<comment type="caution">
    <text evidence="1">The sequence shown here is derived from an EMBL/GenBank/DDBJ whole genome shotgun (WGS) entry which is preliminary data.</text>
</comment>
<name>A0ABP9M7B7_9FLAO</name>
<evidence type="ECO:0000313" key="2">
    <source>
        <dbReference type="Proteomes" id="UP001500353"/>
    </source>
</evidence>
<accession>A0ABP9M7B7</accession>
<gene>
    <name evidence="1" type="ORF">GCM10023210_21180</name>
</gene>